<feature type="compositionally biased region" description="Basic and acidic residues" evidence="1">
    <location>
        <begin position="128"/>
        <end position="149"/>
    </location>
</feature>
<protein>
    <submittedName>
        <fullName evidence="2">Uncharacterized protein</fullName>
    </submittedName>
</protein>
<feature type="compositionally biased region" description="Polar residues" evidence="1">
    <location>
        <begin position="151"/>
        <end position="160"/>
    </location>
</feature>
<feature type="region of interest" description="Disordered" evidence="1">
    <location>
        <begin position="128"/>
        <end position="167"/>
    </location>
</feature>
<name>A0A397SVY5_9GLOM</name>
<dbReference type="EMBL" id="QKYT01000184">
    <property type="protein sequence ID" value="RIA90360.1"/>
    <property type="molecule type" value="Genomic_DNA"/>
</dbReference>
<dbReference type="AlphaFoldDB" id="A0A397SVY5"/>
<evidence type="ECO:0000313" key="2">
    <source>
        <dbReference type="EMBL" id="RIA90360.1"/>
    </source>
</evidence>
<dbReference type="Proteomes" id="UP000265703">
    <property type="component" value="Unassembled WGS sequence"/>
</dbReference>
<dbReference type="OrthoDB" id="2357415at2759"/>
<evidence type="ECO:0000256" key="1">
    <source>
        <dbReference type="SAM" id="MobiDB-lite"/>
    </source>
</evidence>
<keyword evidence="3" id="KW-1185">Reference proteome</keyword>
<feature type="region of interest" description="Disordered" evidence="1">
    <location>
        <begin position="1"/>
        <end position="23"/>
    </location>
</feature>
<accession>A0A397SVY5</accession>
<comment type="caution">
    <text evidence="2">The sequence shown here is derived from an EMBL/GenBank/DDBJ whole genome shotgun (WGS) entry which is preliminary data.</text>
</comment>
<gene>
    <name evidence="2" type="ORF">C1645_823495</name>
</gene>
<organism evidence="2 3">
    <name type="scientific">Glomus cerebriforme</name>
    <dbReference type="NCBI Taxonomy" id="658196"/>
    <lineage>
        <taxon>Eukaryota</taxon>
        <taxon>Fungi</taxon>
        <taxon>Fungi incertae sedis</taxon>
        <taxon>Mucoromycota</taxon>
        <taxon>Glomeromycotina</taxon>
        <taxon>Glomeromycetes</taxon>
        <taxon>Glomerales</taxon>
        <taxon>Glomeraceae</taxon>
        <taxon>Glomus</taxon>
    </lineage>
</organism>
<sequence length="167" mass="19105">MTMQSLKTEQSRRSSSSTNIGRRQFTISRRENTYPYHRNKINSENCYKCDQNNDYINILNARFERIEALVENLSKTVKATTLNRKVVSPSSSAFSSVNLSKMSIDELLCFSSQLGIRLFGNLDKEKKNPTQIKIESKEQNENKVLKDLDNETNSISNGIPSSPAYKR</sequence>
<proteinExistence type="predicted"/>
<reference evidence="2 3" key="1">
    <citation type="submission" date="2018-06" db="EMBL/GenBank/DDBJ databases">
        <title>Comparative genomics reveals the genomic features of Rhizophagus irregularis, R. cerebriforme, R. diaphanum and Gigaspora rosea, and their symbiotic lifestyle signature.</title>
        <authorList>
            <person name="Morin E."/>
            <person name="San Clemente H."/>
            <person name="Chen E.C.H."/>
            <person name="De La Providencia I."/>
            <person name="Hainaut M."/>
            <person name="Kuo A."/>
            <person name="Kohler A."/>
            <person name="Murat C."/>
            <person name="Tang N."/>
            <person name="Roy S."/>
            <person name="Loubradou J."/>
            <person name="Henrissat B."/>
            <person name="Grigoriev I.V."/>
            <person name="Corradi N."/>
            <person name="Roux C."/>
            <person name="Martin F.M."/>
        </authorList>
    </citation>
    <scope>NUCLEOTIDE SEQUENCE [LARGE SCALE GENOMIC DNA]</scope>
    <source>
        <strain evidence="2 3">DAOM 227022</strain>
    </source>
</reference>
<evidence type="ECO:0000313" key="3">
    <source>
        <dbReference type="Proteomes" id="UP000265703"/>
    </source>
</evidence>